<dbReference type="EMBL" id="QGML01002640">
    <property type="protein sequence ID" value="TVY87224.1"/>
    <property type="molecule type" value="Genomic_DNA"/>
</dbReference>
<dbReference type="InterPro" id="IPR011333">
    <property type="entry name" value="SKP1/BTB/POZ_sf"/>
</dbReference>
<feature type="domain" description="BTB" evidence="1">
    <location>
        <begin position="11"/>
        <end position="81"/>
    </location>
</feature>
<protein>
    <recommendedName>
        <fullName evidence="1">BTB domain-containing protein</fullName>
    </recommendedName>
</protein>
<dbReference type="Pfam" id="PF00651">
    <property type="entry name" value="BTB"/>
    <property type="match status" value="1"/>
</dbReference>
<comment type="caution">
    <text evidence="2">The sequence shown here is derived from an EMBL/GenBank/DDBJ whole genome shotgun (WGS) entry which is preliminary data.</text>
</comment>
<name>A0A559M2Q4_9HELO</name>
<dbReference type="AlphaFoldDB" id="A0A559M2Q4"/>
<dbReference type="Proteomes" id="UP000315522">
    <property type="component" value="Unassembled WGS sequence"/>
</dbReference>
<accession>A0A559M2Q4</accession>
<dbReference type="CDD" id="cd18186">
    <property type="entry name" value="BTB_POZ_ZBTB_KLHL-like"/>
    <property type="match status" value="1"/>
</dbReference>
<organism evidence="2 3">
    <name type="scientific">Lachnellula willkommii</name>
    <dbReference type="NCBI Taxonomy" id="215461"/>
    <lineage>
        <taxon>Eukaryota</taxon>
        <taxon>Fungi</taxon>
        <taxon>Dikarya</taxon>
        <taxon>Ascomycota</taxon>
        <taxon>Pezizomycotina</taxon>
        <taxon>Leotiomycetes</taxon>
        <taxon>Helotiales</taxon>
        <taxon>Lachnaceae</taxon>
        <taxon>Lachnellula</taxon>
    </lineage>
</organism>
<dbReference type="InterPro" id="IPR000210">
    <property type="entry name" value="BTB/POZ_dom"/>
</dbReference>
<proteinExistence type="predicted"/>
<dbReference type="PANTHER" id="PTHR47843:SF2">
    <property type="entry name" value="BTB DOMAIN-CONTAINING PROTEIN"/>
    <property type="match status" value="1"/>
</dbReference>
<evidence type="ECO:0000313" key="2">
    <source>
        <dbReference type="EMBL" id="TVY87224.1"/>
    </source>
</evidence>
<evidence type="ECO:0000313" key="3">
    <source>
        <dbReference type="Proteomes" id="UP000315522"/>
    </source>
</evidence>
<dbReference type="PANTHER" id="PTHR47843">
    <property type="entry name" value="BTB DOMAIN-CONTAINING PROTEIN-RELATED"/>
    <property type="match status" value="1"/>
</dbReference>
<dbReference type="PROSITE" id="PS50097">
    <property type="entry name" value="BTB"/>
    <property type="match status" value="1"/>
</dbReference>
<dbReference type="Gene3D" id="3.30.710.10">
    <property type="entry name" value="Potassium Channel Kv1.1, Chain A"/>
    <property type="match status" value="1"/>
</dbReference>
<reference evidence="2 3" key="1">
    <citation type="submission" date="2018-05" db="EMBL/GenBank/DDBJ databases">
        <title>Genome sequencing and assembly of the regulated plant pathogen Lachnellula willkommii and related sister species for the development of diagnostic species identification markers.</title>
        <authorList>
            <person name="Giroux E."/>
            <person name="Bilodeau G."/>
        </authorList>
    </citation>
    <scope>NUCLEOTIDE SEQUENCE [LARGE SCALE GENOMIC DNA]</scope>
    <source>
        <strain evidence="2 3">CBS 172.35</strain>
    </source>
</reference>
<keyword evidence="3" id="KW-1185">Reference proteome</keyword>
<sequence length="229" mass="25914">MDISQLLVRCPDITTLIIGPDQKRITCHKALLGFKSEYFDAACFGTFTSSEVGEIQLEEENTEAVSVFVAWLYTGRIPLSCTVTPAALWVLGDKLRSPGFANEAMHFLFRDHAENWCRAVIAEYVYDNTTSGSKLRSFIKDLILNEGPLSKEAGVASVADRENWRALIRRGGDLLVDISLEGSFDKCFDIGDNIMAWHWRNHHKYLEPITTRPIEDFLEGKPREGTRRI</sequence>
<dbReference type="SUPFAM" id="SSF54695">
    <property type="entry name" value="POZ domain"/>
    <property type="match status" value="1"/>
</dbReference>
<evidence type="ECO:0000259" key="1">
    <source>
        <dbReference type="PROSITE" id="PS50097"/>
    </source>
</evidence>
<gene>
    <name evidence="2" type="ORF">LAWI1_G007185</name>
</gene>